<name>A0A2T0VRM4_9GAMM</name>
<gene>
    <name evidence="6" type="ORF">BCL64_102235</name>
</gene>
<evidence type="ECO:0000313" key="6">
    <source>
        <dbReference type="EMBL" id="PRY73155.1"/>
    </source>
</evidence>
<accession>A0A2T0VRM4</accession>
<feature type="chain" id="PRO_5015724706" evidence="4">
    <location>
        <begin position="20"/>
        <end position="172"/>
    </location>
</feature>
<dbReference type="GO" id="GO:0009055">
    <property type="term" value="F:electron transfer activity"/>
    <property type="evidence" value="ECO:0007669"/>
    <property type="project" value="InterPro"/>
</dbReference>
<feature type="compositionally biased region" description="Basic and acidic residues" evidence="3">
    <location>
        <begin position="100"/>
        <end position="118"/>
    </location>
</feature>
<dbReference type="Proteomes" id="UP000239896">
    <property type="component" value="Unassembled WGS sequence"/>
</dbReference>
<keyword evidence="1" id="KW-0479">Metal-binding</keyword>
<reference evidence="6 7" key="1">
    <citation type="submission" date="2018-03" db="EMBL/GenBank/DDBJ databases">
        <title>Comparative analysis of microorganisms from saline springs in Andes Mountain Range, Colombia.</title>
        <authorList>
            <person name="Rubin E."/>
        </authorList>
    </citation>
    <scope>NUCLEOTIDE SEQUENCE [LARGE SCALE GENOMIC DNA]</scope>
    <source>
        <strain evidence="6 7">USBA 854</strain>
    </source>
</reference>
<dbReference type="AlphaFoldDB" id="A0A2T0VRM4"/>
<proteinExistence type="predicted"/>
<dbReference type="RefSeq" id="WP_106229559.1">
    <property type="nucleotide sequence ID" value="NZ_PVTM01000002.1"/>
</dbReference>
<dbReference type="Gene3D" id="2.60.40.420">
    <property type="entry name" value="Cupredoxins - blue copper proteins"/>
    <property type="match status" value="1"/>
</dbReference>
<keyword evidence="7" id="KW-1185">Reference proteome</keyword>
<dbReference type="InterPro" id="IPR050845">
    <property type="entry name" value="Cu-binding_ET"/>
</dbReference>
<sequence length="172" mass="18201">MRKTLLALILGLATTTANAAGQHESSHAAASEADIDRTIRVEAGDMWFDPDGLEVTPGEVIRFEITNGGNLEHEFVIGEALAQEAHREMMQEMAGNPGDGHGDGHEGQGGHDMAEGEHGDEMPAVTIAPGETAELVWTAPDDVARLEYACNIPGHYEAGMSGAIEFRGDPPS</sequence>
<dbReference type="PANTHER" id="PTHR38439">
    <property type="entry name" value="AURACYANIN-B"/>
    <property type="match status" value="1"/>
</dbReference>
<evidence type="ECO:0000256" key="1">
    <source>
        <dbReference type="ARBA" id="ARBA00022723"/>
    </source>
</evidence>
<dbReference type="Pfam" id="PF00127">
    <property type="entry name" value="Copper-bind"/>
    <property type="match status" value="1"/>
</dbReference>
<dbReference type="SUPFAM" id="SSF49503">
    <property type="entry name" value="Cupredoxins"/>
    <property type="match status" value="1"/>
</dbReference>
<dbReference type="PANTHER" id="PTHR38439:SF3">
    <property type="entry name" value="COPPER-RESISTANT CUPROPROTEIN COPI"/>
    <property type="match status" value="1"/>
</dbReference>
<evidence type="ECO:0000256" key="3">
    <source>
        <dbReference type="SAM" id="MobiDB-lite"/>
    </source>
</evidence>
<dbReference type="GO" id="GO:0005507">
    <property type="term" value="F:copper ion binding"/>
    <property type="evidence" value="ECO:0007669"/>
    <property type="project" value="InterPro"/>
</dbReference>
<evidence type="ECO:0000313" key="7">
    <source>
        <dbReference type="Proteomes" id="UP000239896"/>
    </source>
</evidence>
<dbReference type="EMBL" id="PVTM01000002">
    <property type="protein sequence ID" value="PRY73155.1"/>
    <property type="molecule type" value="Genomic_DNA"/>
</dbReference>
<keyword evidence="2" id="KW-0186">Copper</keyword>
<protein>
    <submittedName>
        <fullName evidence="6">Putative cupredoxin-like copper-binding protein</fullName>
    </submittedName>
</protein>
<evidence type="ECO:0000256" key="4">
    <source>
        <dbReference type="SAM" id="SignalP"/>
    </source>
</evidence>
<feature type="signal peptide" evidence="4">
    <location>
        <begin position="1"/>
        <end position="19"/>
    </location>
</feature>
<feature type="domain" description="Blue (type 1) copper" evidence="5">
    <location>
        <begin position="39"/>
        <end position="165"/>
    </location>
</feature>
<keyword evidence="4" id="KW-0732">Signal</keyword>
<evidence type="ECO:0000259" key="5">
    <source>
        <dbReference type="Pfam" id="PF00127"/>
    </source>
</evidence>
<feature type="region of interest" description="Disordered" evidence="3">
    <location>
        <begin position="95"/>
        <end position="118"/>
    </location>
</feature>
<evidence type="ECO:0000256" key="2">
    <source>
        <dbReference type="ARBA" id="ARBA00023008"/>
    </source>
</evidence>
<comment type="caution">
    <text evidence="6">The sequence shown here is derived from an EMBL/GenBank/DDBJ whole genome shotgun (WGS) entry which is preliminary data.</text>
</comment>
<dbReference type="InterPro" id="IPR000923">
    <property type="entry name" value="BlueCu_1"/>
</dbReference>
<dbReference type="InterPro" id="IPR008972">
    <property type="entry name" value="Cupredoxin"/>
</dbReference>
<organism evidence="6 7">
    <name type="scientific">Halomonas ventosae</name>
    <dbReference type="NCBI Taxonomy" id="229007"/>
    <lineage>
        <taxon>Bacteria</taxon>
        <taxon>Pseudomonadati</taxon>
        <taxon>Pseudomonadota</taxon>
        <taxon>Gammaproteobacteria</taxon>
        <taxon>Oceanospirillales</taxon>
        <taxon>Halomonadaceae</taxon>
        <taxon>Halomonas</taxon>
    </lineage>
</organism>